<evidence type="ECO:0000313" key="3">
    <source>
        <dbReference type="Proteomes" id="UP000796880"/>
    </source>
</evidence>
<evidence type="ECO:0000256" key="1">
    <source>
        <dbReference type="SAM" id="MobiDB-lite"/>
    </source>
</evidence>
<dbReference type="EMBL" id="VOIH02000012">
    <property type="protein sequence ID" value="KAF3431190.1"/>
    <property type="molecule type" value="Genomic_DNA"/>
</dbReference>
<proteinExistence type="predicted"/>
<evidence type="ECO:0000313" key="2">
    <source>
        <dbReference type="EMBL" id="KAF3431190.1"/>
    </source>
</evidence>
<feature type="compositionally biased region" description="Polar residues" evidence="1">
    <location>
        <begin position="54"/>
        <end position="73"/>
    </location>
</feature>
<feature type="region of interest" description="Disordered" evidence="1">
    <location>
        <begin position="44"/>
        <end position="99"/>
    </location>
</feature>
<organism evidence="2 3">
    <name type="scientific">Rhamnella rubrinervis</name>
    <dbReference type="NCBI Taxonomy" id="2594499"/>
    <lineage>
        <taxon>Eukaryota</taxon>
        <taxon>Viridiplantae</taxon>
        <taxon>Streptophyta</taxon>
        <taxon>Embryophyta</taxon>
        <taxon>Tracheophyta</taxon>
        <taxon>Spermatophyta</taxon>
        <taxon>Magnoliopsida</taxon>
        <taxon>eudicotyledons</taxon>
        <taxon>Gunneridae</taxon>
        <taxon>Pentapetalae</taxon>
        <taxon>rosids</taxon>
        <taxon>fabids</taxon>
        <taxon>Rosales</taxon>
        <taxon>Rhamnaceae</taxon>
        <taxon>rhamnoid group</taxon>
        <taxon>Rhamneae</taxon>
        <taxon>Rhamnella</taxon>
    </lineage>
</organism>
<dbReference type="AlphaFoldDB" id="A0A8K0DNU2"/>
<sequence>MHRGYGFQKQSYAMHQESSWQSSNGGSASAMHIVPDLLYSNVDSAGHHKHHSNFEAQRQSNGRHAQNMHQSGWSVGGGGSSSAVHHHHKHHASSGGKKLPLMSGGFHGSNFSEAATLNNALGSTGFVYEEVHGSTTTPAGVSVQETTYAHSSWGGDNGHNYCNNFDEGIHRKRNVFKKVPWISKGL</sequence>
<dbReference type="Proteomes" id="UP000796880">
    <property type="component" value="Unassembled WGS sequence"/>
</dbReference>
<comment type="caution">
    <text evidence="2">The sequence shown here is derived from an EMBL/GenBank/DDBJ whole genome shotgun (WGS) entry which is preliminary data.</text>
</comment>
<reference evidence="2" key="1">
    <citation type="submission" date="2020-03" db="EMBL/GenBank/DDBJ databases">
        <title>A high-quality chromosome-level genome assembly of a woody plant with both climbing and erect habits, Rhamnella rubrinervis.</title>
        <authorList>
            <person name="Lu Z."/>
            <person name="Yang Y."/>
            <person name="Zhu X."/>
            <person name="Sun Y."/>
        </authorList>
    </citation>
    <scope>NUCLEOTIDE SEQUENCE</scope>
    <source>
        <strain evidence="2">BYM</strain>
        <tissue evidence="2">Leaf</tissue>
    </source>
</reference>
<gene>
    <name evidence="2" type="ORF">FNV43_RR25920</name>
</gene>
<keyword evidence="3" id="KW-1185">Reference proteome</keyword>
<name>A0A8K0DNU2_9ROSA</name>
<accession>A0A8K0DNU2</accession>
<protein>
    <submittedName>
        <fullName evidence="2">Uncharacterized protein</fullName>
    </submittedName>
</protein>